<dbReference type="AlphaFoldDB" id="A0A399RT35"/>
<keyword evidence="2" id="KW-1185">Reference proteome</keyword>
<protein>
    <submittedName>
        <fullName evidence="1">Uncharacterized protein</fullName>
    </submittedName>
</protein>
<evidence type="ECO:0000313" key="2">
    <source>
        <dbReference type="Proteomes" id="UP000266005"/>
    </source>
</evidence>
<dbReference type="OrthoDB" id="893991at2"/>
<dbReference type="EMBL" id="QWGE01000006">
    <property type="protein sequence ID" value="RIJ34021.1"/>
    <property type="molecule type" value="Genomic_DNA"/>
</dbReference>
<dbReference type="RefSeq" id="WP_119433431.1">
    <property type="nucleotide sequence ID" value="NZ_QWGE01000006.1"/>
</dbReference>
<dbReference type="Proteomes" id="UP000266005">
    <property type="component" value="Unassembled WGS sequence"/>
</dbReference>
<comment type="caution">
    <text evidence="1">The sequence shown here is derived from an EMBL/GenBank/DDBJ whole genome shotgun (WGS) entry which is preliminary data.</text>
</comment>
<sequence>MSTLLFQEFSSPTDSSMENIHNTLELIQQKLLQEIEAKQFTIKTLENKLGRLESIIDGNQQLISTLYAELNQNQRSTEGNRQLVNKLLNDIDRLQQDIEWYKRTYENRSMIGILREKIFGRK</sequence>
<evidence type="ECO:0000313" key="1">
    <source>
        <dbReference type="EMBL" id="RIJ34021.1"/>
    </source>
</evidence>
<name>A0A399RT35_9BACT</name>
<reference evidence="2" key="1">
    <citation type="submission" date="2018-08" db="EMBL/GenBank/DDBJ databases">
        <title>Mucilaginibacter sp. MYSH2.</title>
        <authorList>
            <person name="Seo T."/>
        </authorList>
    </citation>
    <scope>NUCLEOTIDE SEQUENCE [LARGE SCALE GENOMIC DNA]</scope>
    <source>
        <strain evidence="2">KIRAN</strain>
    </source>
</reference>
<proteinExistence type="predicted"/>
<gene>
    <name evidence="1" type="ORF">D1627_16750</name>
</gene>
<accession>A0A399RT35</accession>
<organism evidence="1 2">
    <name type="scientific">Pontibacter oryzae</name>
    <dbReference type="NCBI Taxonomy" id="2304593"/>
    <lineage>
        <taxon>Bacteria</taxon>
        <taxon>Pseudomonadati</taxon>
        <taxon>Bacteroidota</taxon>
        <taxon>Cytophagia</taxon>
        <taxon>Cytophagales</taxon>
        <taxon>Hymenobacteraceae</taxon>
        <taxon>Pontibacter</taxon>
    </lineage>
</organism>
<dbReference type="SUPFAM" id="SSF57997">
    <property type="entry name" value="Tropomyosin"/>
    <property type="match status" value="1"/>
</dbReference>